<dbReference type="Proteomes" id="UP000001038">
    <property type="component" value="Chromosome 9"/>
</dbReference>
<dbReference type="InterPro" id="IPR006816">
    <property type="entry name" value="ELMO_dom"/>
</dbReference>
<reference evidence="3 4" key="1">
    <citation type="journal article" date="2007" name="Nature">
        <title>The medaka draft genome and insights into vertebrate genome evolution.</title>
        <authorList>
            <person name="Kasahara M."/>
            <person name="Naruse K."/>
            <person name="Sasaki S."/>
            <person name="Nakatani Y."/>
            <person name="Qu W."/>
            <person name="Ahsan B."/>
            <person name="Yamada T."/>
            <person name="Nagayasu Y."/>
            <person name="Doi K."/>
            <person name="Kasai Y."/>
            <person name="Jindo T."/>
            <person name="Kobayashi D."/>
            <person name="Shimada A."/>
            <person name="Toyoda A."/>
            <person name="Kuroki Y."/>
            <person name="Fujiyama A."/>
            <person name="Sasaki T."/>
            <person name="Shimizu A."/>
            <person name="Asakawa S."/>
            <person name="Shimizu N."/>
            <person name="Hashimoto S."/>
            <person name="Yang J."/>
            <person name="Lee Y."/>
            <person name="Matsushima K."/>
            <person name="Sugano S."/>
            <person name="Sakaizumi M."/>
            <person name="Narita T."/>
            <person name="Ohishi K."/>
            <person name="Haga S."/>
            <person name="Ohta F."/>
            <person name="Nomoto H."/>
            <person name="Nogata K."/>
            <person name="Morishita T."/>
            <person name="Endo T."/>
            <person name="Shin-I T."/>
            <person name="Takeda H."/>
            <person name="Morishita S."/>
            <person name="Kohara Y."/>
        </authorList>
    </citation>
    <scope>NUCLEOTIDE SEQUENCE [LARGE SCALE GENOMIC DNA]</scope>
    <source>
        <strain evidence="3 4">Hd-rR</strain>
    </source>
</reference>
<dbReference type="PANTHER" id="PTHR12771:SF2">
    <property type="entry name" value="ELMO DOMAIN-CONTAINING PROTEIN 3"/>
    <property type="match status" value="1"/>
</dbReference>
<gene>
    <name evidence="3" type="primary">ELMOD3</name>
    <name evidence="3" type="synonym">elmod3</name>
</gene>
<dbReference type="InterPro" id="IPR050868">
    <property type="entry name" value="ELMO_domain-containing"/>
</dbReference>
<feature type="region of interest" description="Disordered" evidence="1">
    <location>
        <begin position="399"/>
        <end position="422"/>
    </location>
</feature>
<protein>
    <submittedName>
        <fullName evidence="3">ELMO domain containing 3</fullName>
    </submittedName>
</protein>
<dbReference type="InParanoid" id="A0A3B3HLU4"/>
<evidence type="ECO:0000259" key="2">
    <source>
        <dbReference type="PROSITE" id="PS51335"/>
    </source>
</evidence>
<dbReference type="PROSITE" id="PS51335">
    <property type="entry name" value="ELMO"/>
    <property type="match status" value="1"/>
</dbReference>
<dbReference type="Bgee" id="ENSORLG00000012726">
    <property type="expression patterns" value="Expressed in brain and 15 other cell types or tissues"/>
</dbReference>
<evidence type="ECO:0000313" key="4">
    <source>
        <dbReference type="Proteomes" id="UP000001038"/>
    </source>
</evidence>
<evidence type="ECO:0000313" key="3">
    <source>
        <dbReference type="Ensembl" id="ENSORLP00000032689.1"/>
    </source>
</evidence>
<dbReference type="Ensembl" id="ENSORLT00000046843.1">
    <property type="protein sequence ID" value="ENSORLP00000032689.1"/>
    <property type="gene ID" value="ENSORLG00000012726.2"/>
</dbReference>
<dbReference type="Pfam" id="PF04727">
    <property type="entry name" value="ELMO_CED12"/>
    <property type="match status" value="1"/>
</dbReference>
<organism evidence="3 4">
    <name type="scientific">Oryzias latipes</name>
    <name type="common">Japanese rice fish</name>
    <name type="synonym">Japanese killifish</name>
    <dbReference type="NCBI Taxonomy" id="8090"/>
    <lineage>
        <taxon>Eukaryota</taxon>
        <taxon>Metazoa</taxon>
        <taxon>Chordata</taxon>
        <taxon>Craniata</taxon>
        <taxon>Vertebrata</taxon>
        <taxon>Euteleostomi</taxon>
        <taxon>Actinopterygii</taxon>
        <taxon>Neopterygii</taxon>
        <taxon>Teleostei</taxon>
        <taxon>Neoteleostei</taxon>
        <taxon>Acanthomorphata</taxon>
        <taxon>Ovalentaria</taxon>
        <taxon>Atherinomorphae</taxon>
        <taxon>Beloniformes</taxon>
        <taxon>Adrianichthyidae</taxon>
        <taxon>Oryziinae</taxon>
        <taxon>Oryzias</taxon>
    </lineage>
</organism>
<accession>A0A3B3HLU4</accession>
<dbReference type="GeneTree" id="ENSGT00390000009488"/>
<name>A0A3B3HLU4_ORYLA</name>
<dbReference type="PANTHER" id="PTHR12771">
    <property type="entry name" value="ENGULFMENT AND CELL MOTILITY"/>
    <property type="match status" value="1"/>
</dbReference>
<reference evidence="3" key="3">
    <citation type="submission" date="2025-09" db="UniProtKB">
        <authorList>
            <consortium name="Ensembl"/>
        </authorList>
    </citation>
    <scope>IDENTIFICATION</scope>
    <source>
        <strain evidence="3">Hd-rR</strain>
    </source>
</reference>
<reference evidence="3" key="2">
    <citation type="submission" date="2025-08" db="UniProtKB">
        <authorList>
            <consortium name="Ensembl"/>
        </authorList>
    </citation>
    <scope>IDENTIFICATION</scope>
    <source>
        <strain evidence="3">Hd-rR</strain>
    </source>
</reference>
<evidence type="ECO:0000256" key="1">
    <source>
        <dbReference type="SAM" id="MobiDB-lite"/>
    </source>
</evidence>
<dbReference type="AlphaFoldDB" id="A0A3B3HLU4"/>
<keyword evidence="4" id="KW-1185">Reference proteome</keyword>
<proteinExistence type="predicted"/>
<dbReference type="STRING" id="8090.ENSORLP00000032689"/>
<feature type="domain" description="ELMO" evidence="2">
    <location>
        <begin position="227"/>
        <end position="381"/>
    </location>
</feature>
<sequence>MEEDISVTSHTEGLNGLSHEHIPLEITNGCSNHKPVMNGVVKGCNGGLTNGNAPLGSLPISALKQNGLLQALTEGGNQSSLTEERENVELEKARQEWDALENILPAITEDSTPTPLISFNEALQYFQTTDLGDLLKNIQPTIRRTGLAAITHFLFGSPRLHKDLVEERDLVFAIAQCEFVCVFKKSSGLYSLVDYQTTKVSFLTHYCGFVCCFFFFISGPVDNSQPVHMRVLQTIYKRLIGSRLDCPRFGPHWENIGFQGTDPATDLRGTGFLGLMHTLYFVMDPETLPLAKDIFRLSQHPTQNFPFSVMSINMTRIALQVLREEALTKECNRRQQVVGVLNEFYVATYLYVYQLWKSQQKTIADSGFVLREVELFAKKNPKQILRRLEFFLKEKRGGELPRGASPDPQARQPSPILGARLGAGQGSKAKEMHFTGVCDLQADMEGEARLI</sequence>